<dbReference type="PANTHER" id="PTHR42305">
    <property type="entry name" value="MEMBRANE PROTEIN RV1733C-RELATED"/>
    <property type="match status" value="1"/>
</dbReference>
<keyword evidence="1" id="KW-1133">Transmembrane helix</keyword>
<proteinExistence type="predicted"/>
<sequence>GLEVAWTYPVGASHRAVIKPPPGWTSDGVRVWVDDAGRLTSPPTTEATITVNAVVYALGAWFFGSLLLALGHALLRRRLDLRDARAWADEWAEVEPYWSGRRRHGTADR</sequence>
<keyword evidence="3" id="KW-1185">Reference proteome</keyword>
<name>A0ABW1G7C2_9ACTN</name>
<dbReference type="PANTHER" id="PTHR42305:SF1">
    <property type="entry name" value="MEMBRANE PROTEIN RV1733C-RELATED"/>
    <property type="match status" value="1"/>
</dbReference>
<reference evidence="3" key="1">
    <citation type="journal article" date="2019" name="Int. J. Syst. Evol. Microbiol.">
        <title>The Global Catalogue of Microorganisms (GCM) 10K type strain sequencing project: providing services to taxonomists for standard genome sequencing and annotation.</title>
        <authorList>
            <consortium name="The Broad Institute Genomics Platform"/>
            <consortium name="The Broad Institute Genome Sequencing Center for Infectious Disease"/>
            <person name="Wu L."/>
            <person name="Ma J."/>
        </authorList>
    </citation>
    <scope>NUCLEOTIDE SEQUENCE [LARGE SCALE GENOMIC DNA]</scope>
    <source>
        <strain evidence="3">JCM 4816</strain>
    </source>
</reference>
<feature type="transmembrane region" description="Helical" evidence="1">
    <location>
        <begin position="53"/>
        <end position="75"/>
    </location>
</feature>
<keyword evidence="1" id="KW-0472">Membrane</keyword>
<organism evidence="2 3">
    <name type="scientific">Streptacidiphilus monticola</name>
    <dbReference type="NCBI Taxonomy" id="2161674"/>
    <lineage>
        <taxon>Bacteria</taxon>
        <taxon>Bacillati</taxon>
        <taxon>Actinomycetota</taxon>
        <taxon>Actinomycetes</taxon>
        <taxon>Kitasatosporales</taxon>
        <taxon>Streptomycetaceae</taxon>
        <taxon>Streptacidiphilus</taxon>
    </lineage>
</organism>
<dbReference type="InterPro" id="IPR039708">
    <property type="entry name" value="MT1774/Rv1733c-like"/>
</dbReference>
<keyword evidence="1" id="KW-0812">Transmembrane</keyword>
<gene>
    <name evidence="2" type="ORF">ACFP3V_23425</name>
</gene>
<evidence type="ECO:0000256" key="1">
    <source>
        <dbReference type="SAM" id="Phobius"/>
    </source>
</evidence>
<dbReference type="EMBL" id="JBHSQJ010000102">
    <property type="protein sequence ID" value="MFC5910158.1"/>
    <property type="molecule type" value="Genomic_DNA"/>
</dbReference>
<evidence type="ECO:0000313" key="2">
    <source>
        <dbReference type="EMBL" id="MFC5910158.1"/>
    </source>
</evidence>
<feature type="non-terminal residue" evidence="2">
    <location>
        <position position="1"/>
    </location>
</feature>
<dbReference type="Proteomes" id="UP001596174">
    <property type="component" value="Unassembled WGS sequence"/>
</dbReference>
<accession>A0ABW1G7C2</accession>
<comment type="caution">
    <text evidence="2">The sequence shown here is derived from an EMBL/GenBank/DDBJ whole genome shotgun (WGS) entry which is preliminary data.</text>
</comment>
<protein>
    <submittedName>
        <fullName evidence="2">Uncharacterized protein</fullName>
    </submittedName>
</protein>
<evidence type="ECO:0000313" key="3">
    <source>
        <dbReference type="Proteomes" id="UP001596174"/>
    </source>
</evidence>